<evidence type="ECO:0000256" key="11">
    <source>
        <dbReference type="ARBA" id="ARBA00029774"/>
    </source>
</evidence>
<accession>A0A2V3W0T5</accession>
<dbReference type="GO" id="GO:0003725">
    <property type="term" value="F:double-stranded RNA binding"/>
    <property type="evidence" value="ECO:0007669"/>
    <property type="project" value="UniProtKB-UniRule"/>
</dbReference>
<keyword evidence="9 13" id="KW-0547">Nucleotide-binding</keyword>
<comment type="subcellular location">
    <subcellularLocation>
        <location evidence="1 13">Cytoplasm</location>
    </subcellularLocation>
</comment>
<dbReference type="FunFam" id="3.90.870.10:FF:000008">
    <property type="entry name" value="Threonylcarbamoyl-AMP synthase"/>
    <property type="match status" value="1"/>
</dbReference>
<dbReference type="NCBIfam" id="TIGR00057">
    <property type="entry name" value="L-threonylcarbamoyladenylate synthase"/>
    <property type="match status" value="1"/>
</dbReference>
<keyword evidence="17" id="KW-1185">Reference proteome</keyword>
<evidence type="ECO:0000313" key="17">
    <source>
        <dbReference type="Proteomes" id="UP000247978"/>
    </source>
</evidence>
<evidence type="ECO:0000256" key="10">
    <source>
        <dbReference type="ARBA" id="ARBA00022840"/>
    </source>
</evidence>
<evidence type="ECO:0000313" key="16">
    <source>
        <dbReference type="EMBL" id="PXW87386.1"/>
    </source>
</evidence>
<dbReference type="InterPro" id="IPR005145">
    <property type="entry name" value="Sua5_C"/>
</dbReference>
<keyword evidence="5 13" id="KW-0963">Cytoplasm</keyword>
<organism evidence="16 17">
    <name type="scientific">Pseudogracilibacillus auburnensis</name>
    <dbReference type="NCBI Taxonomy" id="1494959"/>
    <lineage>
        <taxon>Bacteria</taxon>
        <taxon>Bacillati</taxon>
        <taxon>Bacillota</taxon>
        <taxon>Bacilli</taxon>
        <taxon>Bacillales</taxon>
        <taxon>Bacillaceae</taxon>
        <taxon>Pseudogracilibacillus</taxon>
    </lineage>
</organism>
<evidence type="ECO:0000256" key="8">
    <source>
        <dbReference type="ARBA" id="ARBA00022695"/>
    </source>
</evidence>
<dbReference type="PIRSF" id="PIRSF004930">
    <property type="entry name" value="Tln_factor_SUA5"/>
    <property type="match status" value="1"/>
</dbReference>
<dbReference type="PANTHER" id="PTHR17490">
    <property type="entry name" value="SUA5"/>
    <property type="match status" value="1"/>
</dbReference>
<reference evidence="16 17" key="1">
    <citation type="submission" date="2018-05" db="EMBL/GenBank/DDBJ databases">
        <title>Genomic Encyclopedia of Type Strains, Phase IV (KMG-IV): sequencing the most valuable type-strain genomes for metagenomic binning, comparative biology and taxonomic classification.</title>
        <authorList>
            <person name="Goeker M."/>
        </authorList>
    </citation>
    <scope>NUCLEOTIDE SEQUENCE [LARGE SCALE GENOMIC DNA]</scope>
    <source>
        <strain evidence="16 17">DSM 28556</strain>
    </source>
</reference>
<sequence length="334" mass="36111">MKTKRLVIESKIDEELIKEAAQLLKKGEVVAFPTETVYGLGADATNELAIQKIFTAKGRPSDNPLIVHIATKTQLFALVKDYPPYVEKLIDTFSPGPITYVLKSNGQVAPNVTANLSTVGVRIPNNKVAYRLLKECNIPIAAPSANTSGKPSPTTADHVLDDLDGKIAAVLDGGNAEVGVESTVVDCTKETPLILRLGKITKDDIEKVVGKANIISGLKADKPKSPGLKYKHYAPDVPLILLSEDKNMQQVIEQEKAKGHRVGVLVSKRTANRIQADKIITLGIDDQEIAANLYHSLRSLDKRDIDVVICESLPINGIGSAVMDRIKRAATSIL</sequence>
<keyword evidence="7 13" id="KW-0819">tRNA processing</keyword>
<evidence type="ECO:0000256" key="3">
    <source>
        <dbReference type="ARBA" id="ARBA00012584"/>
    </source>
</evidence>
<comment type="caution">
    <text evidence="16">The sequence shown here is derived from an EMBL/GenBank/DDBJ whole genome shotgun (WGS) entry which is preliminary data.</text>
</comment>
<dbReference type="Proteomes" id="UP000247978">
    <property type="component" value="Unassembled WGS sequence"/>
</dbReference>
<comment type="function">
    <text evidence="13">Required for the formation of a threonylcarbamoyl group on adenosine at position 37 (t(6)A37) in tRNAs that read codons beginning with adenine.</text>
</comment>
<evidence type="ECO:0000256" key="7">
    <source>
        <dbReference type="ARBA" id="ARBA00022694"/>
    </source>
</evidence>
<evidence type="ECO:0000256" key="5">
    <source>
        <dbReference type="ARBA" id="ARBA00022490"/>
    </source>
</evidence>
<name>A0A2V3W0T5_9BACI</name>
<evidence type="ECO:0000256" key="6">
    <source>
        <dbReference type="ARBA" id="ARBA00022679"/>
    </source>
</evidence>
<dbReference type="InterPro" id="IPR006070">
    <property type="entry name" value="Sua5-like_dom"/>
</dbReference>
<feature type="binding site" evidence="14">
    <location>
        <position position="36"/>
    </location>
    <ligand>
        <name>L-threonine</name>
        <dbReference type="ChEBI" id="CHEBI:57926"/>
    </ligand>
</feature>
<gene>
    <name evidence="16" type="ORF">DFR56_10524</name>
</gene>
<dbReference type="Pfam" id="PF01300">
    <property type="entry name" value="Sua5_yciO_yrdC"/>
    <property type="match status" value="1"/>
</dbReference>
<dbReference type="InterPro" id="IPR050156">
    <property type="entry name" value="TC-AMP_synthase_SUA5"/>
</dbReference>
<keyword evidence="8 13" id="KW-0548">Nucleotidyltransferase</keyword>
<feature type="binding site" evidence="14">
    <location>
        <position position="142"/>
    </location>
    <ligand>
        <name>L-threonine</name>
        <dbReference type="ChEBI" id="CHEBI:57926"/>
    </ligand>
</feature>
<evidence type="ECO:0000256" key="14">
    <source>
        <dbReference type="PIRSR" id="PIRSR004930-1"/>
    </source>
</evidence>
<comment type="catalytic activity">
    <reaction evidence="12 13">
        <text>L-threonine + hydrogencarbonate + ATP = L-threonylcarbamoyladenylate + diphosphate + H2O</text>
        <dbReference type="Rhea" id="RHEA:36407"/>
        <dbReference type="ChEBI" id="CHEBI:15377"/>
        <dbReference type="ChEBI" id="CHEBI:17544"/>
        <dbReference type="ChEBI" id="CHEBI:30616"/>
        <dbReference type="ChEBI" id="CHEBI:33019"/>
        <dbReference type="ChEBI" id="CHEBI:57926"/>
        <dbReference type="ChEBI" id="CHEBI:73682"/>
        <dbReference type="EC" id="2.7.7.87"/>
    </reaction>
</comment>
<feature type="binding site" evidence="14">
    <location>
        <position position="63"/>
    </location>
    <ligand>
        <name>ATP</name>
        <dbReference type="ChEBI" id="CHEBI:30616"/>
    </ligand>
</feature>
<dbReference type="GO" id="GO:0005524">
    <property type="term" value="F:ATP binding"/>
    <property type="evidence" value="ECO:0007669"/>
    <property type="project" value="UniProtKB-UniRule"/>
</dbReference>
<feature type="binding site" evidence="14">
    <location>
        <position position="182"/>
    </location>
    <ligand>
        <name>L-threonine</name>
        <dbReference type="ChEBI" id="CHEBI:57926"/>
    </ligand>
</feature>
<dbReference type="GO" id="GO:0005737">
    <property type="term" value="C:cytoplasm"/>
    <property type="evidence" value="ECO:0007669"/>
    <property type="project" value="UniProtKB-SubCell"/>
</dbReference>
<evidence type="ECO:0000259" key="15">
    <source>
        <dbReference type="PROSITE" id="PS51163"/>
    </source>
</evidence>
<feature type="binding site" evidence="14">
    <location>
        <position position="152"/>
    </location>
    <ligand>
        <name>ATP</name>
        <dbReference type="ChEBI" id="CHEBI:30616"/>
    </ligand>
</feature>
<evidence type="ECO:0000256" key="9">
    <source>
        <dbReference type="ARBA" id="ARBA00022741"/>
    </source>
</evidence>
<dbReference type="RefSeq" id="WP_110395168.1">
    <property type="nucleotide sequence ID" value="NZ_JADIJL010000003.1"/>
</dbReference>
<feature type="binding site" evidence="14">
    <location>
        <position position="59"/>
    </location>
    <ligand>
        <name>ATP</name>
        <dbReference type="ChEBI" id="CHEBI:30616"/>
    </ligand>
</feature>
<feature type="binding site" evidence="14">
    <location>
        <position position="233"/>
    </location>
    <ligand>
        <name>ATP</name>
        <dbReference type="ChEBI" id="CHEBI:30616"/>
    </ligand>
</feature>
<feature type="binding site" evidence="14">
    <location>
        <position position="144"/>
    </location>
    <ligand>
        <name>ATP</name>
        <dbReference type="ChEBI" id="CHEBI:30616"/>
    </ligand>
</feature>
<evidence type="ECO:0000256" key="12">
    <source>
        <dbReference type="ARBA" id="ARBA00048366"/>
    </source>
</evidence>
<dbReference type="EC" id="2.7.7.87" evidence="3 13"/>
<dbReference type="Pfam" id="PF03481">
    <property type="entry name" value="Sua5_C"/>
    <property type="match status" value="1"/>
</dbReference>
<dbReference type="OrthoDB" id="9814580at2"/>
<dbReference type="GO" id="GO:0008033">
    <property type="term" value="P:tRNA processing"/>
    <property type="evidence" value="ECO:0007669"/>
    <property type="project" value="UniProtKB-KW"/>
</dbReference>
<dbReference type="GO" id="GO:0006450">
    <property type="term" value="P:regulation of translational fidelity"/>
    <property type="evidence" value="ECO:0007669"/>
    <property type="project" value="TreeGrafter"/>
</dbReference>
<feature type="binding site" evidence="14">
    <location>
        <position position="122"/>
    </location>
    <ligand>
        <name>L-threonine</name>
        <dbReference type="ChEBI" id="CHEBI:57926"/>
    </ligand>
</feature>
<dbReference type="GO" id="GO:0000049">
    <property type="term" value="F:tRNA binding"/>
    <property type="evidence" value="ECO:0007669"/>
    <property type="project" value="TreeGrafter"/>
</dbReference>
<dbReference type="InterPro" id="IPR017945">
    <property type="entry name" value="DHBP_synth_RibB-like_a/b_dom"/>
</dbReference>
<feature type="binding site" evidence="14">
    <location>
        <position position="68"/>
    </location>
    <ligand>
        <name>L-threonine</name>
        <dbReference type="ChEBI" id="CHEBI:57926"/>
    </ligand>
</feature>
<dbReference type="InterPro" id="IPR010923">
    <property type="entry name" value="T(6)A37_SUA5"/>
</dbReference>
<feature type="binding site" evidence="14">
    <location>
        <position position="196"/>
    </location>
    <ligand>
        <name>ATP</name>
        <dbReference type="ChEBI" id="CHEBI:30616"/>
    </ligand>
</feature>
<dbReference type="GO" id="GO:0061710">
    <property type="term" value="F:L-threonylcarbamoyladenylate synthase"/>
    <property type="evidence" value="ECO:0007669"/>
    <property type="project" value="UniProtKB-EC"/>
</dbReference>
<evidence type="ECO:0000256" key="13">
    <source>
        <dbReference type="PIRNR" id="PIRNR004930"/>
    </source>
</evidence>
<dbReference type="PROSITE" id="PS51163">
    <property type="entry name" value="YRDC"/>
    <property type="match status" value="1"/>
</dbReference>
<keyword evidence="10 13" id="KW-0067">ATP-binding</keyword>
<evidence type="ECO:0000256" key="1">
    <source>
        <dbReference type="ARBA" id="ARBA00004496"/>
    </source>
</evidence>
<evidence type="ECO:0000256" key="4">
    <source>
        <dbReference type="ARBA" id="ARBA00015492"/>
    </source>
</evidence>
<dbReference type="InterPro" id="IPR038385">
    <property type="entry name" value="Sua5/YwlC_C"/>
</dbReference>
<protein>
    <recommendedName>
        <fullName evidence="4 13">Threonylcarbamoyl-AMP synthase</fullName>
        <shortName evidence="13">TC-AMP synthase</shortName>
        <ecNumber evidence="3 13">2.7.7.87</ecNumber>
    </recommendedName>
    <alternativeName>
        <fullName evidence="11 13">L-threonylcarbamoyladenylate synthase</fullName>
    </alternativeName>
</protein>
<dbReference type="EMBL" id="QJJQ01000005">
    <property type="protein sequence ID" value="PXW87386.1"/>
    <property type="molecule type" value="Genomic_DNA"/>
</dbReference>
<comment type="similarity">
    <text evidence="2 13">Belongs to the SUA5 family.</text>
</comment>
<feature type="binding site" evidence="14">
    <location>
        <position position="118"/>
    </location>
    <ligand>
        <name>ATP</name>
        <dbReference type="ChEBI" id="CHEBI:30616"/>
    </ligand>
</feature>
<dbReference type="PANTHER" id="PTHR17490:SF16">
    <property type="entry name" value="THREONYLCARBAMOYL-AMP SYNTHASE"/>
    <property type="match status" value="1"/>
</dbReference>
<dbReference type="AlphaFoldDB" id="A0A2V3W0T5"/>
<keyword evidence="6 13" id="KW-0808">Transferase</keyword>
<proteinExistence type="inferred from homology"/>
<dbReference type="Gene3D" id="3.40.50.11030">
    <property type="entry name" value="Threonylcarbamoyl-AMP synthase, C-terminal domain"/>
    <property type="match status" value="1"/>
</dbReference>
<dbReference type="SUPFAM" id="SSF55821">
    <property type="entry name" value="YrdC/RibB"/>
    <property type="match status" value="1"/>
</dbReference>
<dbReference type="Gene3D" id="3.90.870.10">
    <property type="entry name" value="DHBP synthase"/>
    <property type="match status" value="1"/>
</dbReference>
<evidence type="ECO:0000256" key="2">
    <source>
        <dbReference type="ARBA" id="ARBA00007663"/>
    </source>
</evidence>
<feature type="domain" description="YrdC-like" evidence="15">
    <location>
        <begin position="14"/>
        <end position="200"/>
    </location>
</feature>